<evidence type="ECO:0000313" key="6">
    <source>
        <dbReference type="Proteomes" id="UP000838160"/>
    </source>
</evidence>
<evidence type="ECO:0000256" key="3">
    <source>
        <dbReference type="ARBA" id="ARBA00023163"/>
    </source>
</evidence>
<dbReference type="Pfam" id="PF10114">
    <property type="entry name" value="PocR"/>
    <property type="match status" value="1"/>
</dbReference>
<keyword evidence="2" id="KW-0238">DNA-binding</keyword>
<gene>
    <name evidence="5" type="primary">rhaS_1</name>
    <name evidence="5" type="ORF">VHP8226_02810</name>
</gene>
<dbReference type="InterPro" id="IPR009057">
    <property type="entry name" value="Homeodomain-like_sf"/>
</dbReference>
<dbReference type="InterPro" id="IPR018771">
    <property type="entry name" value="PocR_dom"/>
</dbReference>
<dbReference type="PANTHER" id="PTHR43280">
    <property type="entry name" value="ARAC-FAMILY TRANSCRIPTIONAL REGULATOR"/>
    <property type="match status" value="1"/>
</dbReference>
<reference evidence="5" key="1">
    <citation type="submission" date="2021-12" db="EMBL/GenBank/DDBJ databases">
        <authorList>
            <person name="Rodrigo-Torres L."/>
            <person name="Arahal R. D."/>
            <person name="Lucena T."/>
        </authorList>
    </citation>
    <scope>NUCLEOTIDE SEQUENCE</scope>
    <source>
        <strain evidence="5">CECT 8226</strain>
    </source>
</reference>
<keyword evidence="1" id="KW-0805">Transcription regulation</keyword>
<evidence type="ECO:0000259" key="4">
    <source>
        <dbReference type="PROSITE" id="PS01124"/>
    </source>
</evidence>
<keyword evidence="6" id="KW-1185">Reference proteome</keyword>
<dbReference type="RefSeq" id="WP_237485687.1">
    <property type="nucleotide sequence ID" value="NZ_CAKLCM010000003.1"/>
</dbReference>
<dbReference type="InterPro" id="IPR018060">
    <property type="entry name" value="HTH_AraC"/>
</dbReference>
<sequence length="308" mass="35120">MNTDLILESQGITKVIQNFAYATGLAVVLVNLEGKEVSDSINFSKFCRKIRNNHVLNEKCRASDRCGGLEATKANRPCIYKCHAGLTDFSIPIEIGGTLVGFALCGQVKLDDPVNLDDVQEIDKSWMKDPELLEYYDQVPQIDCKRLLASADLLETLIDDSVKGKLDVMVINDKSDIKSLFASDHPIKSNHTRIHKAIRYIERHYFEDLRLEDVAEYVYLSPHYFSKLFKKEVGVGFNHYLNSQRLIGAEKMLQYSDWSVSRIASNLGYSCSSYFCKVFKNAYGMTPQEFRDENFLTHKEDLLQNAMI</sequence>
<organism evidence="5 6">
    <name type="scientific">Vibrio hippocampi</name>
    <dbReference type="NCBI Taxonomy" id="654686"/>
    <lineage>
        <taxon>Bacteria</taxon>
        <taxon>Pseudomonadati</taxon>
        <taxon>Pseudomonadota</taxon>
        <taxon>Gammaproteobacteria</taxon>
        <taxon>Vibrionales</taxon>
        <taxon>Vibrionaceae</taxon>
        <taxon>Vibrio</taxon>
    </lineage>
</organism>
<name>A0ABM8ZKZ1_9VIBR</name>
<dbReference type="PROSITE" id="PS00041">
    <property type="entry name" value="HTH_ARAC_FAMILY_1"/>
    <property type="match status" value="1"/>
</dbReference>
<proteinExistence type="predicted"/>
<feature type="domain" description="HTH araC/xylS-type" evidence="4">
    <location>
        <begin position="195"/>
        <end position="293"/>
    </location>
</feature>
<dbReference type="SUPFAM" id="SSF46689">
    <property type="entry name" value="Homeodomain-like"/>
    <property type="match status" value="2"/>
</dbReference>
<evidence type="ECO:0000256" key="2">
    <source>
        <dbReference type="ARBA" id="ARBA00023125"/>
    </source>
</evidence>
<evidence type="ECO:0000313" key="5">
    <source>
        <dbReference type="EMBL" id="CAH0528783.1"/>
    </source>
</evidence>
<dbReference type="EMBL" id="CAKLCM010000003">
    <property type="protein sequence ID" value="CAH0528783.1"/>
    <property type="molecule type" value="Genomic_DNA"/>
</dbReference>
<dbReference type="InterPro" id="IPR018062">
    <property type="entry name" value="HTH_AraC-typ_CS"/>
</dbReference>
<protein>
    <submittedName>
        <fullName evidence="5">HTH-type transcriptional activator RhaS</fullName>
    </submittedName>
</protein>
<dbReference type="PANTHER" id="PTHR43280:SF10">
    <property type="entry name" value="REGULATORY PROTEIN POCR"/>
    <property type="match status" value="1"/>
</dbReference>
<keyword evidence="3" id="KW-0804">Transcription</keyword>
<accession>A0ABM8ZKZ1</accession>
<dbReference type="SMART" id="SM00342">
    <property type="entry name" value="HTH_ARAC"/>
    <property type="match status" value="1"/>
</dbReference>
<dbReference type="Gene3D" id="1.10.10.60">
    <property type="entry name" value="Homeodomain-like"/>
    <property type="match status" value="2"/>
</dbReference>
<dbReference type="InterPro" id="IPR020449">
    <property type="entry name" value="Tscrpt_reg_AraC-type_HTH"/>
</dbReference>
<dbReference type="PRINTS" id="PR00032">
    <property type="entry name" value="HTHARAC"/>
</dbReference>
<comment type="caution">
    <text evidence="5">The sequence shown here is derived from an EMBL/GenBank/DDBJ whole genome shotgun (WGS) entry which is preliminary data.</text>
</comment>
<evidence type="ECO:0000256" key="1">
    <source>
        <dbReference type="ARBA" id="ARBA00023015"/>
    </source>
</evidence>
<dbReference type="Proteomes" id="UP000838160">
    <property type="component" value="Unassembled WGS sequence"/>
</dbReference>
<dbReference type="Pfam" id="PF12833">
    <property type="entry name" value="HTH_18"/>
    <property type="match status" value="1"/>
</dbReference>
<dbReference type="PROSITE" id="PS01124">
    <property type="entry name" value="HTH_ARAC_FAMILY_2"/>
    <property type="match status" value="1"/>
</dbReference>